<evidence type="ECO:0000259" key="5">
    <source>
        <dbReference type="Pfam" id="PF00593"/>
    </source>
</evidence>
<dbReference type="InterPro" id="IPR010104">
    <property type="entry name" value="TonB_rcpt_bac"/>
</dbReference>
<dbReference type="InterPro" id="IPR037066">
    <property type="entry name" value="Plug_dom_sf"/>
</dbReference>
<feature type="domain" description="TonB-dependent receptor-like beta-barrel" evidence="5">
    <location>
        <begin position="543"/>
        <end position="1098"/>
    </location>
</feature>
<dbReference type="OrthoDB" id="5476657at2"/>
<keyword evidence="4" id="KW-0798">TonB box</keyword>
<keyword evidence="7" id="KW-0675">Receptor</keyword>
<dbReference type="NCBIfam" id="TIGR01782">
    <property type="entry name" value="TonB-Xanth-Caul"/>
    <property type="match status" value="1"/>
</dbReference>
<evidence type="ECO:0000256" key="3">
    <source>
        <dbReference type="ARBA" id="ARBA00023237"/>
    </source>
</evidence>
<dbReference type="InterPro" id="IPR000531">
    <property type="entry name" value="Beta-barrel_TonB"/>
</dbReference>
<dbReference type="EMBL" id="WTYM01000045">
    <property type="protein sequence ID" value="MXO60175.1"/>
    <property type="molecule type" value="Genomic_DNA"/>
</dbReference>
<evidence type="ECO:0000313" key="8">
    <source>
        <dbReference type="Proteomes" id="UP000433652"/>
    </source>
</evidence>
<keyword evidence="2 4" id="KW-0472">Membrane</keyword>
<dbReference type="PANTHER" id="PTHR40980:SF3">
    <property type="entry name" value="TONB-DEPENDENT RECEPTOR-LIKE BETA-BARREL DOMAIN-CONTAINING PROTEIN"/>
    <property type="match status" value="1"/>
</dbReference>
<dbReference type="AlphaFoldDB" id="A0A6I4SVX1"/>
<feature type="domain" description="TonB-dependent receptor plug" evidence="6">
    <location>
        <begin position="90"/>
        <end position="201"/>
    </location>
</feature>
<dbReference type="Pfam" id="PF00593">
    <property type="entry name" value="TonB_dep_Rec_b-barrel"/>
    <property type="match status" value="1"/>
</dbReference>
<name>A0A6I4SVX1_9SPHN</name>
<dbReference type="InterPro" id="IPR036942">
    <property type="entry name" value="Beta-barrel_TonB_sf"/>
</dbReference>
<dbReference type="GO" id="GO:0009279">
    <property type="term" value="C:cell outer membrane"/>
    <property type="evidence" value="ECO:0007669"/>
    <property type="project" value="UniProtKB-SubCell"/>
</dbReference>
<dbReference type="PANTHER" id="PTHR40980">
    <property type="entry name" value="PLUG DOMAIN-CONTAINING PROTEIN"/>
    <property type="match status" value="1"/>
</dbReference>
<evidence type="ECO:0000256" key="1">
    <source>
        <dbReference type="ARBA" id="ARBA00004442"/>
    </source>
</evidence>
<comment type="similarity">
    <text evidence="4">Belongs to the TonB-dependent receptor family.</text>
</comment>
<comment type="caution">
    <text evidence="7">The sequence shown here is derived from an EMBL/GenBank/DDBJ whole genome shotgun (WGS) entry which is preliminary data.</text>
</comment>
<accession>A0A6I4SVX1</accession>
<protein>
    <submittedName>
        <fullName evidence="7">TonB-dependent receptor</fullName>
    </submittedName>
</protein>
<keyword evidence="8" id="KW-1185">Reference proteome</keyword>
<proteinExistence type="inferred from homology"/>
<evidence type="ECO:0000256" key="2">
    <source>
        <dbReference type="ARBA" id="ARBA00023136"/>
    </source>
</evidence>
<dbReference type="Gene3D" id="2.170.130.10">
    <property type="entry name" value="TonB-dependent receptor, plug domain"/>
    <property type="match status" value="1"/>
</dbReference>
<dbReference type="Proteomes" id="UP000433652">
    <property type="component" value="Unassembled WGS sequence"/>
</dbReference>
<reference evidence="7 8" key="1">
    <citation type="submission" date="2019-12" db="EMBL/GenBank/DDBJ databases">
        <title>Genomic-based taxomic classification of the family Erythrobacteraceae.</title>
        <authorList>
            <person name="Xu L."/>
        </authorList>
    </citation>
    <scope>NUCLEOTIDE SEQUENCE [LARGE SCALE GENOMIC DNA]</scope>
    <source>
        <strain evidence="7 8">MCCC 1K01500</strain>
    </source>
</reference>
<sequence length="1137" mass="122806">MVALTWGGIDVAKSTFAQISSDSDGNRWVRNALRGGASLLAVSCLLASGAAYAQDDSSNTDTEAESADASGNVIIVTGIRQSLANSQDIKRDSDTVVDAITAEDIGALPDRSVTEALQRVPGVAINRFAGSNDPDHFSVEGSGVVVRGLNFVRSEFNGRTAFAAGVGGQALNFADVPSELLGSVIINKNSTAEMIEGGLAGTVNLNTRKPFDKDGFHIAFSAEANYGDLRKEWTPTISGLISNTWDTDSGRFGILVSGAFSQIKSRSDGLQIANYQNRDGVAVAAANTGGGTIICRNPLPSGADTMTLPPGGAACGNFGTGGADGFADYADLRVAPVGGQFRTQEFNRKRDGFAASAQWESLDEGTRVTAEYIRSHTTNAWGEYTYETAPDLAEYSTYPLGCQQNGNGPPNSNGDATTRAQCPVGGFEDYVYDSNGLFQSGYIVNATNGWRGNPGTSPYVAIGGLQQSLARRQVLDEVLNQEFGLNVRSKLTDQLTLEVDGQYAKSHKENLDFSVFGSIFADQELDISGKYPTVIPHKPQFLGYTWSTPGADLANATETEYFTDPRFQFWRAAMDHIENSTGDQYALKADLAYEFDDDSFIRRIKGGARYQDRDQTVRYTTYNWGMLSETWSGDRPVNFEDTGTASSSRYEFPNFFRGKVPGPPGGFYYNGSLTGDYDGTVAYFQSVQDMARALGASPSWNPLALRNQGTAGAANADGFIPADIQPVGQKDTSAYIMATFGSDDALGDVRFSGNIGVRYVDTSVTSEGSLGVPSQQALNIVNPYSVRCAAVVPPGAPPGTPPSVPGGVCTLGPAGYADLQTFATGVTATDVAKANYNYWLPSLNLKFALDEDKILRFAASKVLTRPDNSYIRNFLTIGLGTSGELTAQTGNPYIRPATAWQFDASFEWYFAQVGSLTFNAFYKAVDNFFYQNVFTRDVTSNGITQQVFVRGPDNFDGTGKIKGFELAYQQTYDFLPEPFDGLGMQANYTYIESKGLPNTFLNGGNIPNNSTVAPGNLPLEQLSKHNFNVTAFYEKGPISLRAAYNWRSRFLLTASDVIFPYYSIFNEPTGQLDASIFFNLSSTFDLPGDIKLGVQGVNLLNEVTKTTQSYTGDPGDLAPRSYFMNDRRFSFVLRGNF</sequence>
<dbReference type="Pfam" id="PF07715">
    <property type="entry name" value="Plug"/>
    <property type="match status" value="1"/>
</dbReference>
<dbReference type="InterPro" id="IPR012910">
    <property type="entry name" value="Plug_dom"/>
</dbReference>
<comment type="subcellular location">
    <subcellularLocation>
        <location evidence="1 4">Cell outer membrane</location>
    </subcellularLocation>
</comment>
<evidence type="ECO:0000256" key="4">
    <source>
        <dbReference type="RuleBase" id="RU003357"/>
    </source>
</evidence>
<dbReference type="Gene3D" id="2.40.170.20">
    <property type="entry name" value="TonB-dependent receptor, beta-barrel domain"/>
    <property type="match status" value="1"/>
</dbReference>
<organism evidence="7 8">
    <name type="scientific">Croceibacterium salegens</name>
    <dbReference type="NCBI Taxonomy" id="1737568"/>
    <lineage>
        <taxon>Bacteria</taxon>
        <taxon>Pseudomonadati</taxon>
        <taxon>Pseudomonadota</taxon>
        <taxon>Alphaproteobacteria</taxon>
        <taxon>Sphingomonadales</taxon>
        <taxon>Erythrobacteraceae</taxon>
        <taxon>Croceibacterium</taxon>
    </lineage>
</organism>
<evidence type="ECO:0000259" key="6">
    <source>
        <dbReference type="Pfam" id="PF07715"/>
    </source>
</evidence>
<evidence type="ECO:0000313" key="7">
    <source>
        <dbReference type="EMBL" id="MXO60175.1"/>
    </source>
</evidence>
<gene>
    <name evidence="7" type="ORF">GRI89_11560</name>
</gene>
<dbReference type="SUPFAM" id="SSF56935">
    <property type="entry name" value="Porins"/>
    <property type="match status" value="1"/>
</dbReference>
<keyword evidence="3" id="KW-0998">Cell outer membrane</keyword>